<reference evidence="1" key="2">
    <citation type="submission" date="2025-09" db="UniProtKB">
        <authorList>
            <consortium name="EnsemblPlants"/>
        </authorList>
    </citation>
    <scope>IDENTIFICATION</scope>
</reference>
<evidence type="ECO:0000313" key="2">
    <source>
        <dbReference type="Proteomes" id="UP001732700"/>
    </source>
</evidence>
<sequence>MASGTKMTAPNFLLLLLIALMSIATCSVLAARELAGGEAAMQARHGEWMAKHGRTYKDDAEKAARFQVFKANSELVDRSNADGTKKYRLAINKFADLSSDEFAARYTGFNPAPPGAKMLPGFKYENVSLSAEDDEQGVDWTTMGAVTGVKNQGQCGCCWVFSAVAAMEGIHQITTGQLVSLSEQQLLDCTTDQNYGCKGSFMNSAFQYIADNGGITTEDAYPYHTAQGTCDSDGKQTAATIRGYQTVPANDEDALAAAVANQPVSVGIDGEDNSFQFYNGGLMTADACGMEMNHAVTIVCYGVEQDGTSYWLVKNSYGEDWGEGGYMKLERGTNTCGIAMQPSYPVA</sequence>
<evidence type="ECO:0000313" key="1">
    <source>
        <dbReference type="EnsemblPlants" id="AVESA.00010b.r2.1AG0034990.1.CDS"/>
    </source>
</evidence>
<reference evidence="1" key="1">
    <citation type="submission" date="2021-05" db="EMBL/GenBank/DDBJ databases">
        <authorList>
            <person name="Scholz U."/>
            <person name="Mascher M."/>
            <person name="Fiebig A."/>
        </authorList>
    </citation>
    <scope>NUCLEOTIDE SEQUENCE [LARGE SCALE GENOMIC DNA]</scope>
</reference>
<keyword evidence="2" id="KW-1185">Reference proteome</keyword>
<name>A0ACD5TDH0_AVESA</name>
<dbReference type="Proteomes" id="UP001732700">
    <property type="component" value="Chromosome 1A"/>
</dbReference>
<dbReference type="EnsemblPlants" id="AVESA.00010b.r2.1AG0034990.1">
    <property type="protein sequence ID" value="AVESA.00010b.r2.1AG0034990.1.CDS"/>
    <property type="gene ID" value="AVESA.00010b.r2.1AG0034990"/>
</dbReference>
<proteinExistence type="predicted"/>
<accession>A0ACD5TDH0</accession>
<organism evidence="1 2">
    <name type="scientific">Avena sativa</name>
    <name type="common">Oat</name>
    <dbReference type="NCBI Taxonomy" id="4498"/>
    <lineage>
        <taxon>Eukaryota</taxon>
        <taxon>Viridiplantae</taxon>
        <taxon>Streptophyta</taxon>
        <taxon>Embryophyta</taxon>
        <taxon>Tracheophyta</taxon>
        <taxon>Spermatophyta</taxon>
        <taxon>Magnoliopsida</taxon>
        <taxon>Liliopsida</taxon>
        <taxon>Poales</taxon>
        <taxon>Poaceae</taxon>
        <taxon>BOP clade</taxon>
        <taxon>Pooideae</taxon>
        <taxon>Poodae</taxon>
        <taxon>Poeae</taxon>
        <taxon>Poeae Chloroplast Group 1 (Aveneae type)</taxon>
        <taxon>Aveninae</taxon>
        <taxon>Avena</taxon>
    </lineage>
</organism>
<protein>
    <submittedName>
        <fullName evidence="1">Uncharacterized protein</fullName>
    </submittedName>
</protein>